<dbReference type="EMBL" id="JARQGV010000004">
    <property type="protein sequence ID" value="MDT2252450.1"/>
    <property type="molecule type" value="Genomic_DNA"/>
</dbReference>
<sequence length="49" mass="5349">MDYRITLRGELEKAIDETGCILSQLEDKGGTQIGILSVCLRGNHFGLSP</sequence>
<name>A0AAP5N453_9BACL</name>
<gene>
    <name evidence="1" type="ORF">P7H09_14595</name>
</gene>
<comment type="caution">
    <text evidence="1">The sequence shown here is derived from an EMBL/GenBank/DDBJ whole genome shotgun (WGS) entry which is preliminary data.</text>
</comment>
<reference evidence="1" key="2">
    <citation type="submission" date="2023-03" db="EMBL/GenBank/DDBJ databases">
        <authorList>
            <person name="Obshta O."/>
            <person name="Zabrodski M.W."/>
            <person name="Soomro T."/>
            <person name="Wilson G."/>
            <person name="Masood F."/>
            <person name="Thebeau J."/>
            <person name="Bezerra Da Silva M.C."/>
            <person name="Raza F."/>
            <person name="Biganski S."/>
            <person name="Jose M."/>
            <person name="Camilli M."/>
            <person name="Kozii I.V."/>
            <person name="Kozii R.V."/>
            <person name="Simko E."/>
            <person name="Wood S.C."/>
        </authorList>
    </citation>
    <scope>NUCLEOTIDE SEQUENCE</scope>
    <source>
        <strain evidence="1">PL001</strain>
    </source>
</reference>
<accession>A0AAP5N453</accession>
<organism evidence="1 2">
    <name type="scientific">Paenibacillus larvae</name>
    <dbReference type="NCBI Taxonomy" id="1464"/>
    <lineage>
        <taxon>Bacteria</taxon>
        <taxon>Bacillati</taxon>
        <taxon>Bacillota</taxon>
        <taxon>Bacilli</taxon>
        <taxon>Bacillales</taxon>
        <taxon>Paenibacillaceae</taxon>
        <taxon>Paenibacillus</taxon>
    </lineage>
</organism>
<protein>
    <submittedName>
        <fullName evidence="1">Uncharacterized protein</fullName>
    </submittedName>
</protein>
<dbReference type="RefSeq" id="WP_155116265.1">
    <property type="nucleotide sequence ID" value="NZ_CBCRXL010000021.1"/>
</dbReference>
<evidence type="ECO:0000313" key="2">
    <source>
        <dbReference type="Proteomes" id="UP001259239"/>
    </source>
</evidence>
<dbReference type="AlphaFoldDB" id="A0AAP5N453"/>
<reference evidence="1" key="1">
    <citation type="journal article" date="2023" name="J. Vet. Diagn. Invest.">
        <title>Oxytetracycline-resistant Paenibacillus larvae identified in commercial beekeeping operations in Saskatchewan using pooled honey sampling.</title>
        <authorList>
            <person name="Obshta O."/>
            <person name="Zabrodski M.W."/>
            <person name="Soomro T."/>
            <person name="Wilson G."/>
            <person name="Masood F."/>
            <person name="Thebeau J."/>
            <person name="Silva M.C.B."/>
            <person name="Biganski S."/>
            <person name="Kozii I.V."/>
            <person name="Koziy R.V."/>
            <person name="Raza M.F."/>
            <person name="Jose M.S."/>
            <person name="Simko E."/>
            <person name="Wood S.C."/>
        </authorList>
    </citation>
    <scope>NUCLEOTIDE SEQUENCE</scope>
    <source>
        <strain evidence="1">PL001</strain>
    </source>
</reference>
<dbReference type="Proteomes" id="UP001259239">
    <property type="component" value="Unassembled WGS sequence"/>
</dbReference>
<evidence type="ECO:0000313" key="1">
    <source>
        <dbReference type="EMBL" id="MDT2252450.1"/>
    </source>
</evidence>
<proteinExistence type="predicted"/>